<reference evidence="4" key="1">
    <citation type="journal article" date="2018" name="Int. J. Syst. Evol. Microbiol.">
        <title>Neptunicella marina gen. nov., sp. nov., isolated from surface seawater.</title>
        <authorList>
            <person name="Liu X."/>
            <person name="Lai Q."/>
            <person name="Du Y."/>
            <person name="Zhang X."/>
            <person name="Liu Z."/>
            <person name="Sun F."/>
            <person name="Shao Z."/>
        </authorList>
    </citation>
    <scope>NUCLEOTIDE SEQUENCE</scope>
    <source>
        <strain evidence="4">S27-2</strain>
    </source>
</reference>
<dbReference type="InterPro" id="IPR001647">
    <property type="entry name" value="HTH_TetR"/>
</dbReference>
<dbReference type="SUPFAM" id="SSF46689">
    <property type="entry name" value="Homeodomain-like"/>
    <property type="match status" value="1"/>
</dbReference>
<dbReference type="EMBL" id="JACNEP010000027">
    <property type="protein sequence ID" value="MBC3767837.1"/>
    <property type="molecule type" value="Genomic_DNA"/>
</dbReference>
<keyword evidence="5" id="KW-1185">Reference proteome</keyword>
<sequence length="221" mass="24819">MSITTKTEILDAAEVLFAEHGFADTSLRAITTKANVNLASVNYHFGSKKMLIQEVLKRYLDILAPVLENQLIDLTQRVKQPTMDQVFDSLVAPLLLLNKSRKNGTAIFVQLLGRGYSESQGHLRKYIQNYYGSVLKRFVHTVHLAAPHLDDSEIFWRLHFAIGTFVFTMASSKALSEIADADYQQQVSIEDIIHRLIPYIAAGTMCNPLQMPTAQPKLDIA</sequence>
<dbReference type="PANTHER" id="PTHR43479">
    <property type="entry name" value="ACREF/ENVCD OPERON REPRESSOR-RELATED"/>
    <property type="match status" value="1"/>
</dbReference>
<evidence type="ECO:0000256" key="1">
    <source>
        <dbReference type="ARBA" id="ARBA00023125"/>
    </source>
</evidence>
<dbReference type="InterPro" id="IPR036271">
    <property type="entry name" value="Tet_transcr_reg_TetR-rel_C_sf"/>
</dbReference>
<dbReference type="PANTHER" id="PTHR43479:SF11">
    <property type="entry name" value="ACREF_ENVCD OPERON REPRESSOR-RELATED"/>
    <property type="match status" value="1"/>
</dbReference>
<evidence type="ECO:0000259" key="3">
    <source>
        <dbReference type="PROSITE" id="PS50977"/>
    </source>
</evidence>
<accession>A0A8J6J1H2</accession>
<dbReference type="SUPFAM" id="SSF48498">
    <property type="entry name" value="Tetracyclin repressor-like, C-terminal domain"/>
    <property type="match status" value="1"/>
</dbReference>
<dbReference type="Pfam" id="PF00440">
    <property type="entry name" value="TetR_N"/>
    <property type="match status" value="1"/>
</dbReference>
<feature type="DNA-binding region" description="H-T-H motif" evidence="2">
    <location>
        <begin position="26"/>
        <end position="45"/>
    </location>
</feature>
<comment type="caution">
    <text evidence="4">The sequence shown here is derived from an EMBL/GenBank/DDBJ whole genome shotgun (WGS) entry which is preliminary data.</text>
</comment>
<dbReference type="PROSITE" id="PS01081">
    <property type="entry name" value="HTH_TETR_1"/>
    <property type="match status" value="1"/>
</dbReference>
<dbReference type="Pfam" id="PF17939">
    <property type="entry name" value="TetR_C_30"/>
    <property type="match status" value="1"/>
</dbReference>
<dbReference type="InterPro" id="IPR009057">
    <property type="entry name" value="Homeodomain-like_sf"/>
</dbReference>
<organism evidence="4 5">
    <name type="scientific">Neptunicella marina</name>
    <dbReference type="NCBI Taxonomy" id="2125989"/>
    <lineage>
        <taxon>Bacteria</taxon>
        <taxon>Pseudomonadati</taxon>
        <taxon>Pseudomonadota</taxon>
        <taxon>Gammaproteobacteria</taxon>
        <taxon>Alteromonadales</taxon>
        <taxon>Alteromonadaceae</taxon>
        <taxon>Neptunicella</taxon>
    </lineage>
</organism>
<evidence type="ECO:0000256" key="2">
    <source>
        <dbReference type="PROSITE-ProRule" id="PRU00335"/>
    </source>
</evidence>
<dbReference type="PROSITE" id="PS50977">
    <property type="entry name" value="HTH_TETR_2"/>
    <property type="match status" value="1"/>
</dbReference>
<reference evidence="4" key="2">
    <citation type="submission" date="2020-08" db="EMBL/GenBank/DDBJ databases">
        <authorList>
            <person name="Lai Q."/>
        </authorList>
    </citation>
    <scope>NUCLEOTIDE SEQUENCE</scope>
    <source>
        <strain evidence="4">S27-2</strain>
    </source>
</reference>
<dbReference type="InterPro" id="IPR023772">
    <property type="entry name" value="DNA-bd_HTH_TetR-type_CS"/>
</dbReference>
<evidence type="ECO:0000313" key="5">
    <source>
        <dbReference type="Proteomes" id="UP000601768"/>
    </source>
</evidence>
<dbReference type="InterPro" id="IPR050624">
    <property type="entry name" value="HTH-type_Tx_Regulator"/>
</dbReference>
<dbReference type="Gene3D" id="1.10.357.10">
    <property type="entry name" value="Tetracycline Repressor, domain 2"/>
    <property type="match status" value="1"/>
</dbReference>
<gene>
    <name evidence="4" type="ORF">H8B19_18310</name>
</gene>
<evidence type="ECO:0000313" key="4">
    <source>
        <dbReference type="EMBL" id="MBC3767837.1"/>
    </source>
</evidence>
<dbReference type="AlphaFoldDB" id="A0A8J6J1H2"/>
<proteinExistence type="predicted"/>
<dbReference type="PRINTS" id="PR00455">
    <property type="entry name" value="HTHTETR"/>
</dbReference>
<keyword evidence="1 2" id="KW-0238">DNA-binding</keyword>
<name>A0A8J6J1H2_9ALTE</name>
<dbReference type="RefSeq" id="WP_186508520.1">
    <property type="nucleotide sequence ID" value="NZ_JACNEP010000027.1"/>
</dbReference>
<feature type="domain" description="HTH tetR-type" evidence="3">
    <location>
        <begin position="3"/>
        <end position="63"/>
    </location>
</feature>
<dbReference type="Proteomes" id="UP000601768">
    <property type="component" value="Unassembled WGS sequence"/>
</dbReference>
<protein>
    <submittedName>
        <fullName evidence="4">TetR/AcrR family transcriptional regulator</fullName>
    </submittedName>
</protein>
<dbReference type="InterPro" id="IPR041586">
    <property type="entry name" value="PsrA_TetR_C"/>
</dbReference>
<dbReference type="GO" id="GO:0003677">
    <property type="term" value="F:DNA binding"/>
    <property type="evidence" value="ECO:0007669"/>
    <property type="project" value="UniProtKB-UniRule"/>
</dbReference>